<dbReference type="GO" id="GO:0000049">
    <property type="term" value="F:tRNA binding"/>
    <property type="evidence" value="ECO:0007669"/>
    <property type="project" value="TreeGrafter"/>
</dbReference>
<feature type="domain" description="tRNA nucleotidyltransferase/poly(A) polymerase RNA and SrmB- binding" evidence="11">
    <location>
        <begin position="169"/>
        <end position="230"/>
    </location>
</feature>
<dbReference type="InterPro" id="IPR006674">
    <property type="entry name" value="HD_domain"/>
</dbReference>
<evidence type="ECO:0000313" key="13">
    <source>
        <dbReference type="Proteomes" id="UP000192343"/>
    </source>
</evidence>
<dbReference type="EMBL" id="MWQY01000023">
    <property type="protein sequence ID" value="ORC31881.1"/>
    <property type="molecule type" value="Genomic_DNA"/>
</dbReference>
<keyword evidence="8" id="KW-0694">RNA-binding</keyword>
<keyword evidence="3" id="KW-0819">tRNA processing</keyword>
<dbReference type="GO" id="GO:0016779">
    <property type="term" value="F:nucleotidyltransferase activity"/>
    <property type="evidence" value="ECO:0007669"/>
    <property type="project" value="UniProtKB-KW"/>
</dbReference>
<dbReference type="PANTHER" id="PTHR46173">
    <property type="entry name" value="CCA TRNA NUCLEOTIDYLTRANSFERASE 1, MITOCHONDRIAL"/>
    <property type="match status" value="1"/>
</dbReference>
<dbReference type="AlphaFoldDB" id="A0A1Y1RVK3"/>
<name>A0A1Y1RVK3_9SPIO</name>
<dbReference type="InterPro" id="IPR002646">
    <property type="entry name" value="PolA_pol_head_dom"/>
</dbReference>
<keyword evidence="5" id="KW-0479">Metal-binding</keyword>
<dbReference type="PANTHER" id="PTHR46173:SF1">
    <property type="entry name" value="CCA TRNA NUCLEOTIDYLTRANSFERASE 1, MITOCHONDRIAL"/>
    <property type="match status" value="1"/>
</dbReference>
<dbReference type="InterPro" id="IPR003607">
    <property type="entry name" value="HD/PDEase_dom"/>
</dbReference>
<evidence type="ECO:0000256" key="2">
    <source>
        <dbReference type="ARBA" id="ARBA00022679"/>
    </source>
</evidence>
<dbReference type="SUPFAM" id="SSF81891">
    <property type="entry name" value="Poly A polymerase C-terminal region-like"/>
    <property type="match status" value="1"/>
</dbReference>
<dbReference type="GO" id="GO:0000166">
    <property type="term" value="F:nucleotide binding"/>
    <property type="evidence" value="ECO:0007669"/>
    <property type="project" value="UniProtKB-KW"/>
</dbReference>
<dbReference type="RefSeq" id="WP_083052578.1">
    <property type="nucleotide sequence ID" value="NZ_MWQY01000023.1"/>
</dbReference>
<comment type="similarity">
    <text evidence="8">Belongs to the tRNA nucleotidyltransferase/poly(A) polymerase family.</text>
</comment>
<evidence type="ECO:0000259" key="11">
    <source>
        <dbReference type="Pfam" id="PF12627"/>
    </source>
</evidence>
<evidence type="ECO:0000259" key="10">
    <source>
        <dbReference type="Pfam" id="PF01966"/>
    </source>
</evidence>
<dbReference type="Gene3D" id="3.30.460.10">
    <property type="entry name" value="Beta Polymerase, domain 2"/>
    <property type="match status" value="1"/>
</dbReference>
<dbReference type="Pfam" id="PF12627">
    <property type="entry name" value="PolyA_pol_RNAbd"/>
    <property type="match status" value="1"/>
</dbReference>
<accession>A0A1Y1RVK3</accession>
<feature type="domain" description="HD" evidence="10">
    <location>
        <begin position="239"/>
        <end position="349"/>
    </location>
</feature>
<evidence type="ECO:0000256" key="8">
    <source>
        <dbReference type="RuleBase" id="RU003953"/>
    </source>
</evidence>
<dbReference type="InterPro" id="IPR043519">
    <property type="entry name" value="NT_sf"/>
</dbReference>
<evidence type="ECO:0000256" key="5">
    <source>
        <dbReference type="ARBA" id="ARBA00022723"/>
    </source>
</evidence>
<protein>
    <submittedName>
        <fullName evidence="12">Polynucleotide adenylyltransferase</fullName>
    </submittedName>
</protein>
<sequence length="450" mass="50695">MHVPKNVRTINTILSAAGYQCYIVGGAVRNDIAGIQPTDYDLATDATPSEIQRIFHRTVPTGIDHGTVTILLGGEQYEITTFRTESTYSDSRHPDRVEFSSSIEEDLSRRDFSMNALAWNISDARLIDLYDGVQAIRAGRIVAIGRPEERFAEDPLRILRACRFSSQLGFVIEDKTRQAAAGLCGSLTGISSERVRDEFNKLITGEYCAQGLFLLRDLGILPHILPELHRCTGVFQKGSHSFDVFEHSVYSCEGAEQSDLVLRLAALFHDLGKPASVREAEDGTLSFHRHEILGAEITGNLMYRLKYPKQTIREVLHLIRQHMFNYTDEWTDAAVRRFLARVGKDHIEKLFMLRRADAYGLDRRPLPLDYLSVLQRRIEDILAEENALSLKDLKVNGRDLMELGLPSGPLLGVILDQLLETVLDDPGMNSREKLLPLAGNLYEELRSRDS</sequence>
<dbReference type="OrthoDB" id="9805698at2"/>
<dbReference type="Gene3D" id="1.10.3090.10">
    <property type="entry name" value="cca-adding enzyme, domain 2"/>
    <property type="match status" value="1"/>
</dbReference>
<dbReference type="GO" id="GO:0046872">
    <property type="term" value="F:metal ion binding"/>
    <property type="evidence" value="ECO:0007669"/>
    <property type="project" value="UniProtKB-KW"/>
</dbReference>
<evidence type="ECO:0000259" key="9">
    <source>
        <dbReference type="Pfam" id="PF01743"/>
    </source>
</evidence>
<dbReference type="Pfam" id="PF01966">
    <property type="entry name" value="HD"/>
    <property type="match status" value="1"/>
</dbReference>
<evidence type="ECO:0000256" key="4">
    <source>
        <dbReference type="ARBA" id="ARBA00022695"/>
    </source>
</evidence>
<dbReference type="InterPro" id="IPR032828">
    <property type="entry name" value="PolyA_RNA-bd"/>
</dbReference>
<keyword evidence="7" id="KW-0460">Magnesium</keyword>
<dbReference type="InterPro" id="IPR006675">
    <property type="entry name" value="HDIG_dom"/>
</dbReference>
<feature type="domain" description="Poly A polymerase head" evidence="9">
    <location>
        <begin position="21"/>
        <end position="141"/>
    </location>
</feature>
<dbReference type="InterPro" id="IPR050264">
    <property type="entry name" value="Bact_CCA-adding_enz_type3_sf"/>
</dbReference>
<evidence type="ECO:0000256" key="7">
    <source>
        <dbReference type="ARBA" id="ARBA00022842"/>
    </source>
</evidence>
<keyword evidence="4 12" id="KW-0548">Nucleotidyltransferase</keyword>
<dbReference type="Pfam" id="PF01743">
    <property type="entry name" value="PolyA_pol"/>
    <property type="match status" value="1"/>
</dbReference>
<dbReference type="NCBIfam" id="TIGR00277">
    <property type="entry name" value="HDIG"/>
    <property type="match status" value="1"/>
</dbReference>
<dbReference type="Proteomes" id="UP000192343">
    <property type="component" value="Unassembled WGS sequence"/>
</dbReference>
<evidence type="ECO:0000256" key="1">
    <source>
        <dbReference type="ARBA" id="ARBA00001946"/>
    </source>
</evidence>
<evidence type="ECO:0000256" key="6">
    <source>
        <dbReference type="ARBA" id="ARBA00022741"/>
    </source>
</evidence>
<evidence type="ECO:0000256" key="3">
    <source>
        <dbReference type="ARBA" id="ARBA00022694"/>
    </source>
</evidence>
<dbReference type="STRING" id="1963862.B4O97_16595"/>
<organism evidence="12 13">
    <name type="scientific">Marispirochaeta aestuarii</name>
    <dbReference type="NCBI Taxonomy" id="1963862"/>
    <lineage>
        <taxon>Bacteria</taxon>
        <taxon>Pseudomonadati</taxon>
        <taxon>Spirochaetota</taxon>
        <taxon>Spirochaetia</taxon>
        <taxon>Spirochaetales</taxon>
        <taxon>Spirochaetaceae</taxon>
        <taxon>Marispirochaeta</taxon>
    </lineage>
</organism>
<dbReference type="CDD" id="cd05398">
    <property type="entry name" value="NT_ClassII-CCAase"/>
    <property type="match status" value="1"/>
</dbReference>
<evidence type="ECO:0000313" key="12">
    <source>
        <dbReference type="EMBL" id="ORC31881.1"/>
    </source>
</evidence>
<keyword evidence="6" id="KW-0547">Nucleotide-binding</keyword>
<keyword evidence="13" id="KW-1185">Reference proteome</keyword>
<dbReference type="CDD" id="cd00077">
    <property type="entry name" value="HDc"/>
    <property type="match status" value="1"/>
</dbReference>
<comment type="caution">
    <text evidence="12">The sequence shown here is derived from an EMBL/GenBank/DDBJ whole genome shotgun (WGS) entry which is preliminary data.</text>
</comment>
<dbReference type="Gene3D" id="1.10.246.80">
    <property type="match status" value="1"/>
</dbReference>
<gene>
    <name evidence="12" type="ORF">B4O97_16595</name>
</gene>
<reference evidence="12 13" key="1">
    <citation type="submission" date="2017-03" db="EMBL/GenBank/DDBJ databases">
        <title>Draft Genome sequence of Marispirochaeta sp. strain JC444.</title>
        <authorList>
            <person name="Shivani Y."/>
            <person name="Subhash Y."/>
            <person name="Sasikala C."/>
            <person name="Ramana C."/>
        </authorList>
    </citation>
    <scope>NUCLEOTIDE SEQUENCE [LARGE SCALE GENOMIC DNA]</scope>
    <source>
        <strain evidence="12 13">JC444</strain>
    </source>
</reference>
<dbReference type="SUPFAM" id="SSF81301">
    <property type="entry name" value="Nucleotidyltransferase"/>
    <property type="match status" value="1"/>
</dbReference>
<keyword evidence="2 8" id="KW-0808">Transferase</keyword>
<dbReference type="GO" id="GO:0008033">
    <property type="term" value="P:tRNA processing"/>
    <property type="evidence" value="ECO:0007669"/>
    <property type="project" value="UniProtKB-KW"/>
</dbReference>
<comment type="cofactor">
    <cofactor evidence="1">
        <name>Mg(2+)</name>
        <dbReference type="ChEBI" id="CHEBI:18420"/>
    </cofactor>
</comment>
<proteinExistence type="inferred from homology"/>